<dbReference type="InParanoid" id="B9RAK2"/>
<name>B9RAK2_RICCO</name>
<evidence type="ECO:0000256" key="1">
    <source>
        <dbReference type="SAM" id="MobiDB-lite"/>
    </source>
</evidence>
<keyword evidence="3" id="KW-1185">Reference proteome</keyword>
<dbReference type="EMBL" id="EQ973773">
    <property type="protein sequence ID" value="EEF51829.1"/>
    <property type="molecule type" value="Genomic_DNA"/>
</dbReference>
<organism evidence="2 3">
    <name type="scientific">Ricinus communis</name>
    <name type="common">Castor bean</name>
    <dbReference type="NCBI Taxonomy" id="3988"/>
    <lineage>
        <taxon>Eukaryota</taxon>
        <taxon>Viridiplantae</taxon>
        <taxon>Streptophyta</taxon>
        <taxon>Embryophyta</taxon>
        <taxon>Tracheophyta</taxon>
        <taxon>Spermatophyta</taxon>
        <taxon>Magnoliopsida</taxon>
        <taxon>eudicotyledons</taxon>
        <taxon>Gunneridae</taxon>
        <taxon>Pentapetalae</taxon>
        <taxon>rosids</taxon>
        <taxon>fabids</taxon>
        <taxon>Malpighiales</taxon>
        <taxon>Euphorbiaceae</taxon>
        <taxon>Acalyphoideae</taxon>
        <taxon>Acalypheae</taxon>
        <taxon>Ricinus</taxon>
    </lineage>
</organism>
<feature type="compositionally biased region" description="Basic and acidic residues" evidence="1">
    <location>
        <begin position="1"/>
        <end position="10"/>
    </location>
</feature>
<accession>B9RAK2</accession>
<sequence>MEIDGNRNEDIFQPFDGRKGSQTGDILNWSKAIIEVRRGDGIGIALSITRIDRMISWNAPPEQWVKINTDGAFTLNNYVACTMDSKYAVDFIWKKEVEPGLYSSIIYGICRMTSYEW</sequence>
<reference evidence="3" key="1">
    <citation type="journal article" date="2010" name="Nat. Biotechnol.">
        <title>Draft genome sequence of the oilseed species Ricinus communis.</title>
        <authorList>
            <person name="Chan A.P."/>
            <person name="Crabtree J."/>
            <person name="Zhao Q."/>
            <person name="Lorenzi H."/>
            <person name="Orvis J."/>
            <person name="Puiu D."/>
            <person name="Melake-Berhan A."/>
            <person name="Jones K.M."/>
            <person name="Redman J."/>
            <person name="Chen G."/>
            <person name="Cahoon E.B."/>
            <person name="Gedil M."/>
            <person name="Stanke M."/>
            <person name="Haas B.J."/>
            <person name="Wortman J.R."/>
            <person name="Fraser-Liggett C.M."/>
            <person name="Ravel J."/>
            <person name="Rabinowicz P.D."/>
        </authorList>
    </citation>
    <scope>NUCLEOTIDE SEQUENCE [LARGE SCALE GENOMIC DNA]</scope>
    <source>
        <strain evidence="3">cv. Hale</strain>
    </source>
</reference>
<feature type="region of interest" description="Disordered" evidence="1">
    <location>
        <begin position="1"/>
        <end position="23"/>
    </location>
</feature>
<proteinExistence type="predicted"/>
<gene>
    <name evidence="2" type="ORF">RCOM_1506920</name>
</gene>
<evidence type="ECO:0000313" key="2">
    <source>
        <dbReference type="EMBL" id="EEF51829.1"/>
    </source>
</evidence>
<dbReference type="AlphaFoldDB" id="B9RAK2"/>
<dbReference type="Proteomes" id="UP000008311">
    <property type="component" value="Unassembled WGS sequence"/>
</dbReference>
<evidence type="ECO:0000313" key="3">
    <source>
        <dbReference type="Proteomes" id="UP000008311"/>
    </source>
</evidence>
<protein>
    <submittedName>
        <fullName evidence="2">Uncharacterized protein</fullName>
    </submittedName>
</protein>